<gene>
    <name evidence="2" type="ORF">WKI71_44165</name>
</gene>
<keyword evidence="3" id="KW-1185">Reference proteome</keyword>
<keyword evidence="1" id="KW-0812">Transmembrane</keyword>
<dbReference type="Proteomes" id="UP001376459">
    <property type="component" value="Unassembled WGS sequence"/>
</dbReference>
<feature type="transmembrane region" description="Helical" evidence="1">
    <location>
        <begin position="264"/>
        <end position="295"/>
    </location>
</feature>
<feature type="transmembrane region" description="Helical" evidence="1">
    <location>
        <begin position="198"/>
        <end position="218"/>
    </location>
</feature>
<feature type="transmembrane region" description="Helical" evidence="1">
    <location>
        <begin position="315"/>
        <end position="334"/>
    </location>
</feature>
<evidence type="ECO:0000313" key="2">
    <source>
        <dbReference type="EMBL" id="MEJ8672824.1"/>
    </source>
</evidence>
<protein>
    <recommendedName>
        <fullName evidence="4">5,10-methylene-tetrahydrofolate dehydrogenase</fullName>
    </recommendedName>
</protein>
<name>A0ABU8UV74_9ACTN</name>
<keyword evidence="1" id="KW-1133">Transmembrane helix</keyword>
<proteinExistence type="predicted"/>
<feature type="transmembrane region" description="Helical" evidence="1">
    <location>
        <begin position="224"/>
        <end position="244"/>
    </location>
</feature>
<evidence type="ECO:0008006" key="4">
    <source>
        <dbReference type="Google" id="ProtNLM"/>
    </source>
</evidence>
<dbReference type="EMBL" id="JBBKAK010000001">
    <property type="protein sequence ID" value="MEJ8672824.1"/>
    <property type="molecule type" value="Genomic_DNA"/>
</dbReference>
<evidence type="ECO:0000256" key="1">
    <source>
        <dbReference type="SAM" id="Phobius"/>
    </source>
</evidence>
<comment type="caution">
    <text evidence="2">The sequence shown here is derived from an EMBL/GenBank/DDBJ whole genome shotgun (WGS) entry which is preliminary data.</text>
</comment>
<evidence type="ECO:0000313" key="3">
    <source>
        <dbReference type="Proteomes" id="UP001376459"/>
    </source>
</evidence>
<keyword evidence="1" id="KW-0472">Membrane</keyword>
<sequence length="370" mass="40409">MTDSLPAAAAHAVRIVLVADPGVAAEIAQELADKLPRLLRRRVRADVDWRVTARTAPLVADEQLDASSAVDVVRPFLPEGDWEAAVFLTDLPRRGLRPVSIEVSSADRIALVSLPALGSWRMRQRARHVVADVVGMLTRESADLAPSPEEACRLEASRAGEDGRERFIVPGLRGHLSLVTGMVRANRPWRLFATLSRALAGVFATAAFGLVNTSAWTISSGMDAGRLIGAFVASFLALTAWIIIDHELWERPHDSLSRPFSRLYNTVTCVTITFGVLSLYLVLFLVLFGVTMLILNPSVLGTVVGQDATVHDYAVLAWFVSSMGMVGGAFGSGLEDDGTVRNAAYGERQRQRWQKLREEKKAREELQGET</sequence>
<accession>A0ABU8UV74</accession>
<organism evidence="2 3">
    <name type="scientific">Streptomyces machairae</name>
    <dbReference type="NCBI Taxonomy" id="3134109"/>
    <lineage>
        <taxon>Bacteria</taxon>
        <taxon>Bacillati</taxon>
        <taxon>Actinomycetota</taxon>
        <taxon>Actinomycetes</taxon>
        <taxon>Kitasatosporales</taxon>
        <taxon>Streptomycetaceae</taxon>
        <taxon>Streptomyces</taxon>
    </lineage>
</organism>
<reference evidence="2 3" key="1">
    <citation type="submission" date="2024-03" db="EMBL/GenBank/DDBJ databases">
        <title>Novel Streptomyces species of biotechnological and ecological value are a feature of Machair soil.</title>
        <authorList>
            <person name="Prole J.R."/>
            <person name="Goodfellow M."/>
            <person name="Allenby N."/>
            <person name="Ward A.C."/>
        </authorList>
    </citation>
    <scope>NUCLEOTIDE SEQUENCE [LARGE SCALE GENOMIC DNA]</scope>
    <source>
        <strain evidence="2 3">MS1.AVA.1</strain>
    </source>
</reference>